<evidence type="ECO:0000256" key="1">
    <source>
        <dbReference type="SAM" id="Phobius"/>
    </source>
</evidence>
<dbReference type="AlphaFoldDB" id="A0A914D6G4"/>
<feature type="transmembrane region" description="Helical" evidence="1">
    <location>
        <begin position="112"/>
        <end position="135"/>
    </location>
</feature>
<dbReference type="WBParaSite" id="ACRNAN_scaffold193.g13117.t1">
    <property type="protein sequence ID" value="ACRNAN_scaffold193.g13117.t1"/>
    <property type="gene ID" value="ACRNAN_scaffold193.g13117"/>
</dbReference>
<reference evidence="3" key="1">
    <citation type="submission" date="2022-11" db="UniProtKB">
        <authorList>
            <consortium name="WormBaseParasite"/>
        </authorList>
    </citation>
    <scope>IDENTIFICATION</scope>
</reference>
<sequence length="364" mass="43345">MNSHQYKCLYVSAICIAAWNIVYGIIQFIVFLWQLHELKAYEWMKYGAKINSQTSYPENNNVEDRKFYIFYVIRPEFIHDVCYFIVYIVLIISPIHIITSIILLFGIVKEAYVWILAWLFTAVPLIILPIIYAIIWWDKDIFDDQLVICILEFVIALLINVPCAGVILITYFHRKREKREFVPRYQVDRPHIWDNYEKYYDDPTKRPDYPESLDTLSIDDSYYKKTQKIESCTKSPTLSIRRDPWRESTARAARDLLSNLLVIDPALRYSADEALTHEYVVKWEEPGEMRETYPVYNGHIEDLEYSEAEWTKVMFFELKRYELMTLRSKNLNIGIQECPKCIEHRCSCSLCDEKNLEILLMLNQ</sequence>
<dbReference type="PANTHER" id="PTHR36694:SF8">
    <property type="entry name" value="MARVEL DOMAIN-CONTAINING PROTEIN"/>
    <property type="match status" value="1"/>
</dbReference>
<feature type="transmembrane region" description="Helical" evidence="1">
    <location>
        <begin position="9"/>
        <end position="35"/>
    </location>
</feature>
<dbReference type="SUPFAM" id="SSF56112">
    <property type="entry name" value="Protein kinase-like (PK-like)"/>
    <property type="match status" value="1"/>
</dbReference>
<protein>
    <submittedName>
        <fullName evidence="3">Uncharacterized protein</fullName>
    </submittedName>
</protein>
<keyword evidence="2" id="KW-1185">Reference proteome</keyword>
<accession>A0A914D6G4</accession>
<keyword evidence="1" id="KW-1133">Transmembrane helix</keyword>
<proteinExistence type="predicted"/>
<organism evidence="2 3">
    <name type="scientific">Acrobeloides nanus</name>
    <dbReference type="NCBI Taxonomy" id="290746"/>
    <lineage>
        <taxon>Eukaryota</taxon>
        <taxon>Metazoa</taxon>
        <taxon>Ecdysozoa</taxon>
        <taxon>Nematoda</taxon>
        <taxon>Chromadorea</taxon>
        <taxon>Rhabditida</taxon>
        <taxon>Tylenchina</taxon>
        <taxon>Cephalobomorpha</taxon>
        <taxon>Cephaloboidea</taxon>
        <taxon>Cephalobidae</taxon>
        <taxon>Acrobeloides</taxon>
    </lineage>
</organism>
<feature type="transmembrane region" description="Helical" evidence="1">
    <location>
        <begin position="147"/>
        <end position="172"/>
    </location>
</feature>
<dbReference type="Proteomes" id="UP000887540">
    <property type="component" value="Unplaced"/>
</dbReference>
<evidence type="ECO:0000313" key="3">
    <source>
        <dbReference type="WBParaSite" id="ACRNAN_scaffold193.g13117.t1"/>
    </source>
</evidence>
<dbReference type="PANTHER" id="PTHR36694">
    <property type="entry name" value="PASIFLORA 1, ISOFORM A-RELATED"/>
    <property type="match status" value="1"/>
</dbReference>
<name>A0A914D6G4_9BILA</name>
<keyword evidence="1" id="KW-0472">Membrane</keyword>
<dbReference type="Gene3D" id="3.30.200.20">
    <property type="entry name" value="Phosphorylase Kinase, domain 1"/>
    <property type="match status" value="1"/>
</dbReference>
<feature type="transmembrane region" description="Helical" evidence="1">
    <location>
        <begin position="84"/>
        <end position="105"/>
    </location>
</feature>
<dbReference type="InterPro" id="IPR011009">
    <property type="entry name" value="Kinase-like_dom_sf"/>
</dbReference>
<dbReference type="Gene3D" id="1.10.510.10">
    <property type="entry name" value="Transferase(Phosphotransferase) domain 1"/>
    <property type="match status" value="1"/>
</dbReference>
<evidence type="ECO:0000313" key="2">
    <source>
        <dbReference type="Proteomes" id="UP000887540"/>
    </source>
</evidence>
<keyword evidence="1" id="KW-0812">Transmembrane</keyword>